<keyword evidence="1" id="KW-0732">Signal</keyword>
<proteinExistence type="predicted"/>
<keyword evidence="3" id="KW-1185">Reference proteome</keyword>
<comment type="caution">
    <text evidence="2">The sequence shown here is derived from an EMBL/GenBank/DDBJ whole genome shotgun (WGS) entry which is preliminary data.</text>
</comment>
<organism evidence="2 3">
    <name type="scientific">Sphingobium xenophagum</name>
    <dbReference type="NCBI Taxonomy" id="121428"/>
    <lineage>
        <taxon>Bacteria</taxon>
        <taxon>Pseudomonadati</taxon>
        <taxon>Pseudomonadota</taxon>
        <taxon>Alphaproteobacteria</taxon>
        <taxon>Sphingomonadales</taxon>
        <taxon>Sphingomonadaceae</taxon>
        <taxon>Sphingobium</taxon>
    </lineage>
</organism>
<feature type="chain" id="PRO_5047533219" evidence="1">
    <location>
        <begin position="21"/>
        <end position="322"/>
    </location>
</feature>
<feature type="signal peptide" evidence="1">
    <location>
        <begin position="1"/>
        <end position="20"/>
    </location>
</feature>
<accession>A0ABU1WYX2</accession>
<sequence length="322" mass="35944">MRVIYIIPVLALSLPAPLLAQDEECTAQEKAVNEITGLFLKDQNDLNSRSKSIQDDADKVGISGSVDLKMVEQKWIFDIPTVVMKTKAMALDLPQVTMNLRTLSWDNPTIVMQPKPMGRYPEFYCKGGWIPKCTVKWKDIITHVPVTEMRRKEIKMHIPETKMARTDFKMDIPEIHSDRKEWFVKVPEVTLRNVVVEAEKLKSRGDALGADAMALASRQKEVAAERTAALFLCHITSLQAKRTDVATQFETALGSIDGAIDMIQKNGGNPSSLVTDAGGPPTNLLAQRLELIAQRDLALKQIDEALNILQKDQVLQVEKTIA</sequence>
<evidence type="ECO:0000313" key="2">
    <source>
        <dbReference type="EMBL" id="MDR7154527.1"/>
    </source>
</evidence>
<dbReference type="Proteomes" id="UP001267638">
    <property type="component" value="Unassembled WGS sequence"/>
</dbReference>
<evidence type="ECO:0000256" key="1">
    <source>
        <dbReference type="SAM" id="SignalP"/>
    </source>
</evidence>
<dbReference type="RefSeq" id="WP_310222895.1">
    <property type="nucleotide sequence ID" value="NZ_JAVDWV010000005.1"/>
</dbReference>
<reference evidence="2 3" key="1">
    <citation type="submission" date="2023-07" db="EMBL/GenBank/DDBJ databases">
        <title>Sorghum-associated microbial communities from plants grown in Nebraska, USA.</title>
        <authorList>
            <person name="Schachtman D."/>
        </authorList>
    </citation>
    <scope>NUCLEOTIDE SEQUENCE [LARGE SCALE GENOMIC DNA]</scope>
    <source>
        <strain evidence="2 3">4256</strain>
    </source>
</reference>
<dbReference type="EMBL" id="JAVDWV010000005">
    <property type="protein sequence ID" value="MDR7154527.1"/>
    <property type="molecule type" value="Genomic_DNA"/>
</dbReference>
<name>A0ABU1WYX2_SPHXE</name>
<gene>
    <name evidence="2" type="ORF">J2W40_001339</name>
</gene>
<evidence type="ECO:0000313" key="3">
    <source>
        <dbReference type="Proteomes" id="UP001267638"/>
    </source>
</evidence>
<protein>
    <submittedName>
        <fullName evidence="2">Uncharacterized protein</fullName>
    </submittedName>
</protein>